<dbReference type="RefSeq" id="WP_156218168.1">
    <property type="nucleotide sequence ID" value="NZ_WOFH01000007.1"/>
</dbReference>
<dbReference type="Proteomes" id="UP000432015">
    <property type="component" value="Unassembled WGS sequence"/>
</dbReference>
<accession>A0A7K1L3Y6</accession>
<dbReference type="Gene3D" id="3.40.50.150">
    <property type="entry name" value="Vaccinia Virus protein VP39"/>
    <property type="match status" value="1"/>
</dbReference>
<keyword evidence="1 6" id="KW-0489">Methyltransferase</keyword>
<evidence type="ECO:0000256" key="3">
    <source>
        <dbReference type="ARBA" id="ARBA00022691"/>
    </source>
</evidence>
<comment type="caution">
    <text evidence="6">The sequence shown here is derived from an EMBL/GenBank/DDBJ whole genome shotgun (WGS) entry which is preliminary data.</text>
</comment>
<evidence type="ECO:0000256" key="1">
    <source>
        <dbReference type="ARBA" id="ARBA00022603"/>
    </source>
</evidence>
<dbReference type="GO" id="GO:0008168">
    <property type="term" value="F:methyltransferase activity"/>
    <property type="evidence" value="ECO:0007669"/>
    <property type="project" value="UniProtKB-KW"/>
</dbReference>
<evidence type="ECO:0000313" key="7">
    <source>
        <dbReference type="Proteomes" id="UP000432015"/>
    </source>
</evidence>
<feature type="compositionally biased region" description="Basic residues" evidence="4">
    <location>
        <begin position="9"/>
        <end position="18"/>
    </location>
</feature>
<evidence type="ECO:0000259" key="5">
    <source>
        <dbReference type="Pfam" id="PF13649"/>
    </source>
</evidence>
<dbReference type="InterPro" id="IPR029063">
    <property type="entry name" value="SAM-dependent_MTases_sf"/>
</dbReference>
<dbReference type="PANTHER" id="PTHR43464:SF19">
    <property type="entry name" value="UBIQUINONE BIOSYNTHESIS O-METHYLTRANSFERASE, MITOCHONDRIAL"/>
    <property type="match status" value="1"/>
</dbReference>
<organism evidence="6 7">
    <name type="scientific">Actinomadura litoris</name>
    <dbReference type="NCBI Taxonomy" id="2678616"/>
    <lineage>
        <taxon>Bacteria</taxon>
        <taxon>Bacillati</taxon>
        <taxon>Actinomycetota</taxon>
        <taxon>Actinomycetes</taxon>
        <taxon>Streptosporangiales</taxon>
        <taxon>Thermomonosporaceae</taxon>
        <taxon>Actinomadura</taxon>
    </lineage>
</organism>
<reference evidence="6 7" key="1">
    <citation type="submission" date="2019-11" db="EMBL/GenBank/DDBJ databases">
        <authorList>
            <person name="Cao P."/>
        </authorList>
    </citation>
    <scope>NUCLEOTIDE SEQUENCE [LARGE SCALE GENOMIC DNA]</scope>
    <source>
        <strain evidence="6 7">NEAU-AAG5</strain>
    </source>
</reference>
<proteinExistence type="predicted"/>
<keyword evidence="7" id="KW-1185">Reference proteome</keyword>
<dbReference type="SUPFAM" id="SSF53335">
    <property type="entry name" value="S-adenosyl-L-methionine-dependent methyltransferases"/>
    <property type="match status" value="1"/>
</dbReference>
<dbReference type="PANTHER" id="PTHR43464">
    <property type="entry name" value="METHYLTRANSFERASE"/>
    <property type="match status" value="1"/>
</dbReference>
<keyword evidence="2 6" id="KW-0808">Transferase</keyword>
<dbReference type="CDD" id="cd02440">
    <property type="entry name" value="AdoMet_MTases"/>
    <property type="match status" value="1"/>
</dbReference>
<dbReference type="EMBL" id="WOFH01000007">
    <property type="protein sequence ID" value="MUN38976.1"/>
    <property type="molecule type" value="Genomic_DNA"/>
</dbReference>
<feature type="region of interest" description="Disordered" evidence="4">
    <location>
        <begin position="1"/>
        <end position="26"/>
    </location>
</feature>
<evidence type="ECO:0000256" key="4">
    <source>
        <dbReference type="SAM" id="MobiDB-lite"/>
    </source>
</evidence>
<dbReference type="AlphaFoldDB" id="A0A7K1L3Y6"/>
<dbReference type="Pfam" id="PF13649">
    <property type="entry name" value="Methyltransf_25"/>
    <property type="match status" value="1"/>
</dbReference>
<keyword evidence="3" id="KW-0949">S-adenosyl-L-methionine</keyword>
<gene>
    <name evidence="6" type="ORF">GNZ18_20550</name>
</gene>
<sequence length="298" mass="32532">MELDDGRTRLRGRGRPPSRRAGSSSLEGQLIEERILRYYEEGDEDGRLASGAERLELLRVQDILRRVLPGAPLRVLDVGGGPGAHARWLAADGHTVHVVDPVPRHVRRAGGHAGVTAALGEARALDEPDASYDAVLLFGPLYHLVERADRLAAWREAVRVVRPGGIVAATAINRFASLHDGLRRGFLARPGVREVIETTLADGRHLPGDRAPFTTAYLHHPDDLAEEVHACGLHLQHVYPVEGAMWLIEGIESWIDDPDKRELLLWGLRSTEREPALLGASRHLLAVARAAGEGATPP</sequence>
<evidence type="ECO:0000313" key="6">
    <source>
        <dbReference type="EMBL" id="MUN38976.1"/>
    </source>
</evidence>
<evidence type="ECO:0000256" key="2">
    <source>
        <dbReference type="ARBA" id="ARBA00022679"/>
    </source>
</evidence>
<dbReference type="InterPro" id="IPR041698">
    <property type="entry name" value="Methyltransf_25"/>
</dbReference>
<protein>
    <submittedName>
        <fullName evidence="6">Methyltransferase domain-containing protein</fullName>
    </submittedName>
</protein>
<feature type="domain" description="Methyltransferase" evidence="5">
    <location>
        <begin position="75"/>
        <end position="165"/>
    </location>
</feature>
<dbReference type="GO" id="GO:0032259">
    <property type="term" value="P:methylation"/>
    <property type="evidence" value="ECO:0007669"/>
    <property type="project" value="UniProtKB-KW"/>
</dbReference>
<name>A0A7K1L3Y6_9ACTN</name>